<dbReference type="PRINTS" id="PR00868">
    <property type="entry name" value="DNAPOLI"/>
</dbReference>
<dbReference type="Pfam" id="PF00476">
    <property type="entry name" value="DNA_pol_A"/>
    <property type="match status" value="1"/>
</dbReference>
<dbReference type="Gene3D" id="1.10.150.20">
    <property type="entry name" value="5' to 3' exonuclease, C-terminal subdomain"/>
    <property type="match status" value="1"/>
</dbReference>
<feature type="domain" description="DNA-directed DNA polymerase family A palm" evidence="4">
    <location>
        <begin position="474"/>
        <end position="667"/>
    </location>
</feature>
<evidence type="ECO:0000256" key="1">
    <source>
        <dbReference type="ARBA" id="ARBA00012417"/>
    </source>
</evidence>
<dbReference type="EMBL" id="JAXBLV010000044">
    <property type="protein sequence ID" value="MDY3558621.1"/>
    <property type="molecule type" value="Genomic_DNA"/>
</dbReference>
<dbReference type="Gene3D" id="3.30.70.370">
    <property type="match status" value="1"/>
</dbReference>
<dbReference type="RefSeq" id="WP_320685518.1">
    <property type="nucleotide sequence ID" value="NZ_JAXBLV010000044.1"/>
</dbReference>
<keyword evidence="2" id="KW-0235">DNA replication</keyword>
<proteinExistence type="predicted"/>
<comment type="caution">
    <text evidence="5">The sequence shown here is derived from an EMBL/GenBank/DDBJ whole genome shotgun (WGS) entry which is preliminary data.</text>
</comment>
<dbReference type="InterPro" id="IPR043502">
    <property type="entry name" value="DNA/RNA_pol_sf"/>
</dbReference>
<evidence type="ECO:0000256" key="2">
    <source>
        <dbReference type="ARBA" id="ARBA00022705"/>
    </source>
</evidence>
<dbReference type="InterPro" id="IPR002298">
    <property type="entry name" value="DNA_polymerase_A"/>
</dbReference>
<gene>
    <name evidence="5" type="ORF">R5W23_005761</name>
</gene>
<protein>
    <recommendedName>
        <fullName evidence="1">DNA-directed DNA polymerase</fullName>
        <ecNumber evidence="1">2.7.7.7</ecNumber>
    </recommendedName>
</protein>
<dbReference type="SMART" id="SM00482">
    <property type="entry name" value="POLAc"/>
    <property type="match status" value="1"/>
</dbReference>
<evidence type="ECO:0000259" key="4">
    <source>
        <dbReference type="SMART" id="SM00482"/>
    </source>
</evidence>
<name>A0ABU5ETG7_9BACT</name>
<dbReference type="EC" id="2.7.7.7" evidence="1"/>
<organism evidence="5 6">
    <name type="scientific">Gemmata algarum</name>
    <dbReference type="NCBI Taxonomy" id="2975278"/>
    <lineage>
        <taxon>Bacteria</taxon>
        <taxon>Pseudomonadati</taxon>
        <taxon>Planctomycetota</taxon>
        <taxon>Planctomycetia</taxon>
        <taxon>Gemmatales</taxon>
        <taxon>Gemmataceae</taxon>
        <taxon>Gemmata</taxon>
    </lineage>
</organism>
<comment type="catalytic activity">
    <reaction evidence="3">
        <text>DNA(n) + a 2'-deoxyribonucleoside 5'-triphosphate = DNA(n+1) + diphosphate</text>
        <dbReference type="Rhea" id="RHEA:22508"/>
        <dbReference type="Rhea" id="RHEA-COMP:17339"/>
        <dbReference type="Rhea" id="RHEA-COMP:17340"/>
        <dbReference type="ChEBI" id="CHEBI:33019"/>
        <dbReference type="ChEBI" id="CHEBI:61560"/>
        <dbReference type="ChEBI" id="CHEBI:173112"/>
        <dbReference type="EC" id="2.7.7.7"/>
    </reaction>
</comment>
<keyword evidence="6" id="KW-1185">Reference proteome</keyword>
<evidence type="ECO:0000313" key="5">
    <source>
        <dbReference type="EMBL" id="MDY3558621.1"/>
    </source>
</evidence>
<evidence type="ECO:0000256" key="3">
    <source>
        <dbReference type="ARBA" id="ARBA00049244"/>
    </source>
</evidence>
<dbReference type="InterPro" id="IPR012337">
    <property type="entry name" value="RNaseH-like_sf"/>
</dbReference>
<dbReference type="SUPFAM" id="SSF53098">
    <property type="entry name" value="Ribonuclease H-like"/>
    <property type="match status" value="1"/>
</dbReference>
<evidence type="ECO:0000313" key="6">
    <source>
        <dbReference type="Proteomes" id="UP001272242"/>
    </source>
</evidence>
<accession>A0ABU5ETG7</accession>
<dbReference type="PANTHER" id="PTHR10133">
    <property type="entry name" value="DNA POLYMERASE I"/>
    <property type="match status" value="1"/>
</dbReference>
<feature type="non-terminal residue" evidence="5">
    <location>
        <position position="711"/>
    </location>
</feature>
<dbReference type="SUPFAM" id="SSF56672">
    <property type="entry name" value="DNA/RNA polymerases"/>
    <property type="match status" value="1"/>
</dbReference>
<dbReference type="Proteomes" id="UP001272242">
    <property type="component" value="Unassembled WGS sequence"/>
</dbReference>
<dbReference type="InterPro" id="IPR001098">
    <property type="entry name" value="DNA-dir_DNA_pol_A_palm_dom"/>
</dbReference>
<reference evidence="6" key="1">
    <citation type="journal article" date="2023" name="Mar. Drugs">
        <title>Gemmata algarum, a Novel Planctomycete Isolated from an Algal Mat, Displays Antimicrobial Activity.</title>
        <authorList>
            <person name="Kumar G."/>
            <person name="Kallscheuer N."/>
            <person name="Kashif M."/>
            <person name="Ahamad S."/>
            <person name="Jagadeeshwari U."/>
            <person name="Pannikurungottu S."/>
            <person name="Haufschild T."/>
            <person name="Kabuu M."/>
            <person name="Sasikala C."/>
            <person name="Jogler C."/>
            <person name="Ramana C."/>
        </authorList>
    </citation>
    <scope>NUCLEOTIDE SEQUENCE [LARGE SCALE GENOMIC DNA]</scope>
    <source>
        <strain evidence="6">JC673</strain>
    </source>
</reference>
<dbReference type="PANTHER" id="PTHR10133:SF27">
    <property type="entry name" value="DNA POLYMERASE NU"/>
    <property type="match status" value="1"/>
</dbReference>
<sequence length="711" mass="77726">MDPLAPFREVWCADFEFRAPDGHTPEPLCLVARELRSGRRVRLWLTDGPPSGPPFAVGPDALFVAYYASAELGCFLALGWPVPVRVLDLFAEFRVLTNGRALEHGSGLLGALAHFGLDGLGAAEKEDMRALAMRAGPHTAAERAALLDYCATDVDALARLLPRMAPRLDLPRALLRGRYMAAAARMERTGVPLDTAALAALRANWDALKARLVREVDRDYGVFVPTGRRLDPGTTFGAAVFATAAERGLDPFALADAAEHLHRLEVEATADRRAAIRAARRATGLTEARVQKLLGEGKDYLDVPGLDVHARELADERPDLGIGTGYDPDGVDDDSAPKLWAVLAEPDPAPRPKHHPDVIRRAADLIGPGDRLLGDGPLTFSADRWAAYLARTRIAWPRLPSGALALDDETFRERARAHPAEVGPIRELRHTLGQMRLHELAVGPDGRNRCLLSAFRSRTGRNQPSNARFVFGPSCWLRSLIRPEPGRALAYVDWSQQELAIAAALSGDPNMMDAYTSGDFYLTFAKLAGAVPPAATKQTYAAERDQFKTVALGVLYGLGAEGLARKLGEPPHRGRHLLELHRRTFRRFWAWADGTEERALLTGRLRTAFGWAVRVGRDANPRSLRNFPMQAHGAEMMRLAACLATERGIRVCCPVHDAFLIEADAGAIDAETARMQDAMREASVAVLPGFPLKTDAKVVRHPDRYTDPRGA</sequence>